<reference evidence="1 2" key="1">
    <citation type="journal article" date="2014" name="PLoS Genet.">
        <title>Analysis of the Phlebiopsis gigantea genome, transcriptome and secretome provides insight into its pioneer colonization strategies of wood.</title>
        <authorList>
            <person name="Hori C."/>
            <person name="Ishida T."/>
            <person name="Igarashi K."/>
            <person name="Samejima M."/>
            <person name="Suzuki H."/>
            <person name="Master E."/>
            <person name="Ferreira P."/>
            <person name="Ruiz-Duenas F.J."/>
            <person name="Held B."/>
            <person name="Canessa P."/>
            <person name="Larrondo L.F."/>
            <person name="Schmoll M."/>
            <person name="Druzhinina I.S."/>
            <person name="Kubicek C.P."/>
            <person name="Gaskell J.A."/>
            <person name="Kersten P."/>
            <person name="St John F."/>
            <person name="Glasner J."/>
            <person name="Sabat G."/>
            <person name="Splinter BonDurant S."/>
            <person name="Syed K."/>
            <person name="Yadav J."/>
            <person name="Mgbeahuruike A.C."/>
            <person name="Kovalchuk A."/>
            <person name="Asiegbu F.O."/>
            <person name="Lackner G."/>
            <person name="Hoffmeister D."/>
            <person name="Rencoret J."/>
            <person name="Gutierrez A."/>
            <person name="Sun H."/>
            <person name="Lindquist E."/>
            <person name="Barry K."/>
            <person name="Riley R."/>
            <person name="Grigoriev I.V."/>
            <person name="Henrissat B."/>
            <person name="Kues U."/>
            <person name="Berka R.M."/>
            <person name="Martinez A.T."/>
            <person name="Covert S.F."/>
            <person name="Blanchette R.A."/>
            <person name="Cullen D."/>
        </authorList>
    </citation>
    <scope>NUCLEOTIDE SEQUENCE [LARGE SCALE GENOMIC DNA]</scope>
    <source>
        <strain evidence="1 2">11061_1 CR5-6</strain>
    </source>
</reference>
<dbReference type="AlphaFoldDB" id="A0A0C3SB55"/>
<dbReference type="Proteomes" id="UP000053257">
    <property type="component" value="Unassembled WGS sequence"/>
</dbReference>
<organism evidence="1 2">
    <name type="scientific">Phlebiopsis gigantea (strain 11061_1 CR5-6)</name>
    <name type="common">White-rot fungus</name>
    <name type="synonym">Peniophora gigantea</name>
    <dbReference type="NCBI Taxonomy" id="745531"/>
    <lineage>
        <taxon>Eukaryota</taxon>
        <taxon>Fungi</taxon>
        <taxon>Dikarya</taxon>
        <taxon>Basidiomycota</taxon>
        <taxon>Agaricomycotina</taxon>
        <taxon>Agaricomycetes</taxon>
        <taxon>Polyporales</taxon>
        <taxon>Phanerochaetaceae</taxon>
        <taxon>Phlebiopsis</taxon>
    </lineage>
</organism>
<dbReference type="STRING" id="745531.A0A0C3SB55"/>
<name>A0A0C3SB55_PHLG1</name>
<proteinExistence type="predicted"/>
<evidence type="ECO:0000313" key="2">
    <source>
        <dbReference type="Proteomes" id="UP000053257"/>
    </source>
</evidence>
<sequence length="176" mass="20206">MEPRRHTLSLSILQAYYPVVKTLSEYLRGAVAFNKGHAEIGLTHETDSYAYRKLLESCIVATKFQPEQSMRATPIMSHLREVLERAQVKILGKGYTPNVLTAGYRIDQRREGDTGPGRSMLRNYFVNTLTTVFEGSDWAALYERWRANNQPQDPISARFGHLYRLRRGGVLEESQR</sequence>
<keyword evidence="2" id="KW-1185">Reference proteome</keyword>
<accession>A0A0C3SB55</accession>
<gene>
    <name evidence="1" type="ORF">PHLGIDRAFT_411473</name>
</gene>
<dbReference type="EMBL" id="KN840493">
    <property type="protein sequence ID" value="KIP07640.1"/>
    <property type="molecule type" value="Genomic_DNA"/>
</dbReference>
<dbReference type="OrthoDB" id="289721at2759"/>
<dbReference type="HOGENOM" id="CLU_1594746_0_0_1"/>
<protein>
    <submittedName>
        <fullName evidence="1">Uncharacterized protein</fullName>
    </submittedName>
</protein>
<evidence type="ECO:0000313" key="1">
    <source>
        <dbReference type="EMBL" id="KIP07640.1"/>
    </source>
</evidence>